<evidence type="ECO:0000256" key="4">
    <source>
        <dbReference type="ARBA" id="ARBA00022692"/>
    </source>
</evidence>
<evidence type="ECO:0000256" key="1">
    <source>
        <dbReference type="ARBA" id="ARBA00004651"/>
    </source>
</evidence>
<keyword evidence="7" id="KW-0653">Protein transport</keyword>
<keyword evidence="7" id="KW-1005">Bacterial flagellum biogenesis</keyword>
<gene>
    <name evidence="7" type="primary">flhA</name>
    <name evidence="8" type="ORF">CCS01_30595</name>
</gene>
<keyword evidence="9" id="KW-1185">Reference proteome</keyword>
<comment type="caution">
    <text evidence="8">The sequence shown here is derived from an EMBL/GenBank/DDBJ whole genome shotgun (WGS) entry which is preliminary data.</text>
</comment>
<feature type="transmembrane region" description="Helical" evidence="7">
    <location>
        <begin position="213"/>
        <end position="235"/>
    </location>
</feature>
<dbReference type="GO" id="GO:0044780">
    <property type="term" value="P:bacterial-type flagellum assembly"/>
    <property type="evidence" value="ECO:0007669"/>
    <property type="project" value="InterPro"/>
</dbReference>
<keyword evidence="3 7" id="KW-1003">Cell membrane</keyword>
<dbReference type="AlphaFoldDB" id="A0A2S6MV06"/>
<evidence type="ECO:0000313" key="8">
    <source>
        <dbReference type="EMBL" id="PPQ26178.1"/>
    </source>
</evidence>
<protein>
    <recommendedName>
        <fullName evidence="7">Flagellar biosynthesis protein FlhA</fullName>
    </recommendedName>
</protein>
<dbReference type="OrthoDB" id="9759185at2"/>
<evidence type="ECO:0000256" key="5">
    <source>
        <dbReference type="ARBA" id="ARBA00022989"/>
    </source>
</evidence>
<keyword evidence="8" id="KW-0966">Cell projection</keyword>
<feature type="transmembrane region" description="Helical" evidence="7">
    <location>
        <begin position="121"/>
        <end position="144"/>
    </location>
</feature>
<organism evidence="8 9">
    <name type="scientific">Rhodopila globiformis</name>
    <name type="common">Rhodopseudomonas globiformis</name>
    <dbReference type="NCBI Taxonomy" id="1071"/>
    <lineage>
        <taxon>Bacteria</taxon>
        <taxon>Pseudomonadati</taxon>
        <taxon>Pseudomonadota</taxon>
        <taxon>Alphaproteobacteria</taxon>
        <taxon>Acetobacterales</taxon>
        <taxon>Acetobacteraceae</taxon>
        <taxon>Rhodopila</taxon>
    </lineage>
</organism>
<dbReference type="PANTHER" id="PTHR30161">
    <property type="entry name" value="FLAGELLAR EXPORT PROTEIN, MEMBRANE FLHA SUBUNIT-RELATED"/>
    <property type="match status" value="1"/>
</dbReference>
<proteinExistence type="inferred from homology"/>
<dbReference type="PRINTS" id="PR00949">
    <property type="entry name" value="TYPE3IMAPROT"/>
</dbReference>
<evidence type="ECO:0000256" key="2">
    <source>
        <dbReference type="ARBA" id="ARBA00008835"/>
    </source>
</evidence>
<dbReference type="InterPro" id="IPR042193">
    <property type="entry name" value="FHIPEP_3"/>
</dbReference>
<comment type="subcellular location">
    <subcellularLocation>
        <location evidence="1 7">Cell membrane</location>
        <topology evidence="1 7">Multi-pass membrane protein</topology>
    </subcellularLocation>
</comment>
<dbReference type="PANTHER" id="PTHR30161:SF1">
    <property type="entry name" value="FLAGELLAR BIOSYNTHESIS PROTEIN FLHA-RELATED"/>
    <property type="match status" value="1"/>
</dbReference>
<dbReference type="Gene3D" id="3.40.50.12790">
    <property type="entry name" value="FHIPEP family, domain 4"/>
    <property type="match status" value="1"/>
</dbReference>
<dbReference type="InterPro" id="IPR042196">
    <property type="entry name" value="FHIPEP_4"/>
</dbReference>
<evidence type="ECO:0000256" key="3">
    <source>
        <dbReference type="ARBA" id="ARBA00022475"/>
    </source>
</evidence>
<dbReference type="PIRSF" id="PIRSF005419">
    <property type="entry name" value="FlhA"/>
    <property type="match status" value="1"/>
</dbReference>
<feature type="transmembrane region" description="Helical" evidence="7">
    <location>
        <begin position="50"/>
        <end position="69"/>
    </location>
</feature>
<dbReference type="Gene3D" id="1.10.8.540">
    <property type="entry name" value="FHIPEP family, domain 3"/>
    <property type="match status" value="1"/>
</dbReference>
<dbReference type="InterPro" id="IPR006301">
    <property type="entry name" value="FlhA"/>
</dbReference>
<feature type="transmembrane region" description="Helical" evidence="7">
    <location>
        <begin position="255"/>
        <end position="273"/>
    </location>
</feature>
<evidence type="ECO:0000256" key="7">
    <source>
        <dbReference type="RuleBase" id="RU364093"/>
    </source>
</evidence>
<sequence>MIGGSFLETTLGGLTRFRRQMPVGDVGVGICVLLLLTILIVPLPTFLLDFALALSFTSAILILLVSLSLRTALEFSSLPTLLLLLTIYRLSLNVATTRLILSHGNEGPTAAGQVVAAFGTFLMQGDVLVGGIIFTMILLVNFIVITKGAGRIAEVSARFYLDAMPGKQMAIDADLSAGQIDEKIARARRAELEEEIGFYGAMDGASKFVRGDAIAAVILTVINITVGLAIGVLRTKITLENAFASFATLTIGDGLVSQIPALLVSLAAGIVVSKGATDGKIHGALIGQLGASPSLLVITGSGVGLLALLPGLPTVPFLAIAGLAGLAAWAQFARRQAEAAEPVVLPPEPDAGRERLPTLDAVRVELGYGLLDLVSNGNQPLPEQIKGLRRAMASDLGFILPSVRIQDNMELGTYNYAVALKDIPAGNGELRPGMLLAICADERPFPLPGEKTQEPAFGLPACWIAPAQADAARAANCTIVDPASVLTTHLGEVVRDNIAELLSYADTQRLLADLPQEQQRLVADLVPGTITVGGFQRVLQALLAERISIRDMPTILEAVQEACSSASKAIGSIVAHVRVRLARQISDSYVGAGGYIAVIPLSPEWEDAFAGALVGPPEDCQLVLPQDKLQEFLARLRSTVEAAVQAGNKPVLLTSARIRSHVRSIVDRIRLNTPVIAQTEIHRRAQIKVVGTI</sequence>
<keyword evidence="8" id="KW-0282">Flagellum</keyword>
<dbReference type="Proteomes" id="UP000239724">
    <property type="component" value="Unassembled WGS sequence"/>
</dbReference>
<dbReference type="NCBIfam" id="TIGR01398">
    <property type="entry name" value="FlhA"/>
    <property type="match status" value="1"/>
</dbReference>
<feature type="transmembrane region" description="Helical" evidence="7">
    <location>
        <begin position="26"/>
        <end position="44"/>
    </location>
</feature>
<keyword evidence="4 7" id="KW-0812">Transmembrane</keyword>
<comment type="similarity">
    <text evidence="2 7">Belongs to the FHIPEP (flagella/HR/invasion proteins export pore) family.</text>
</comment>
<keyword evidence="7" id="KW-0813">Transport</keyword>
<comment type="function">
    <text evidence="7">Required for formation of the rod structure of the flagellar apparatus. Together with FliI and FliH, may constitute the export apparatus of flagellin.</text>
</comment>
<keyword evidence="7" id="KW-1006">Bacterial flagellum protein export</keyword>
<dbReference type="EMBL" id="NHRY01000272">
    <property type="protein sequence ID" value="PPQ26178.1"/>
    <property type="molecule type" value="Genomic_DNA"/>
</dbReference>
<keyword evidence="6 7" id="KW-0472">Membrane</keyword>
<dbReference type="Pfam" id="PF00771">
    <property type="entry name" value="FHIPEP"/>
    <property type="match status" value="1"/>
</dbReference>
<evidence type="ECO:0000256" key="6">
    <source>
        <dbReference type="ARBA" id="ARBA00023136"/>
    </source>
</evidence>
<keyword evidence="8" id="KW-0969">Cilium</keyword>
<name>A0A2S6MV06_RHOGL</name>
<feature type="transmembrane region" description="Helical" evidence="7">
    <location>
        <begin position="285"/>
        <end position="309"/>
    </location>
</feature>
<feature type="transmembrane region" description="Helical" evidence="7">
    <location>
        <begin position="81"/>
        <end position="101"/>
    </location>
</feature>
<dbReference type="InterPro" id="IPR001712">
    <property type="entry name" value="T3SS_FHIPEP"/>
</dbReference>
<dbReference type="Gene3D" id="3.40.30.60">
    <property type="entry name" value="FHIPEP family, domain 1"/>
    <property type="match status" value="1"/>
</dbReference>
<evidence type="ECO:0000313" key="9">
    <source>
        <dbReference type="Proteomes" id="UP000239724"/>
    </source>
</evidence>
<keyword evidence="5 7" id="KW-1133">Transmembrane helix</keyword>
<accession>A0A2S6MV06</accession>
<dbReference type="GO" id="GO:0005886">
    <property type="term" value="C:plasma membrane"/>
    <property type="evidence" value="ECO:0007669"/>
    <property type="project" value="UniProtKB-SubCell"/>
</dbReference>
<reference evidence="8 9" key="1">
    <citation type="journal article" date="2018" name="Arch. Microbiol.">
        <title>New insights into the metabolic potential of the phototrophic purple bacterium Rhodopila globiformis DSM 161(T) from its draft genome sequence and evidence for a vanadium-dependent nitrogenase.</title>
        <authorList>
            <person name="Imhoff J.F."/>
            <person name="Rahn T."/>
            <person name="Kunzel S."/>
            <person name="Neulinger S.C."/>
        </authorList>
    </citation>
    <scope>NUCLEOTIDE SEQUENCE [LARGE SCALE GENOMIC DNA]</scope>
    <source>
        <strain evidence="8 9">DSM 161</strain>
    </source>
</reference>
<dbReference type="RefSeq" id="WP_104522887.1">
    <property type="nucleotide sequence ID" value="NZ_NHRY01000272.1"/>
</dbReference>
<dbReference type="GO" id="GO:0009306">
    <property type="term" value="P:protein secretion"/>
    <property type="evidence" value="ECO:0007669"/>
    <property type="project" value="InterPro"/>
</dbReference>
<dbReference type="InterPro" id="IPR042194">
    <property type="entry name" value="FHIPEP_1"/>
</dbReference>